<feature type="transmembrane region" description="Helical" evidence="1">
    <location>
        <begin position="285"/>
        <end position="300"/>
    </location>
</feature>
<reference evidence="2" key="1">
    <citation type="submission" date="2023-03" db="EMBL/GenBank/DDBJ databases">
        <title>Amycolatopsis taiwanensis NBRC 103393.</title>
        <authorList>
            <person name="Ichikawa N."/>
            <person name="Sato H."/>
            <person name="Tonouchi N."/>
        </authorList>
    </citation>
    <scope>NUCLEOTIDE SEQUENCE</scope>
    <source>
        <strain evidence="2">NBRC 103393</strain>
    </source>
</reference>
<comment type="caution">
    <text evidence="2">The sequence shown here is derived from an EMBL/GenBank/DDBJ whole genome shotgun (WGS) entry which is preliminary data.</text>
</comment>
<protein>
    <submittedName>
        <fullName evidence="2">Membrane protein</fullName>
    </submittedName>
</protein>
<evidence type="ECO:0000313" key="2">
    <source>
        <dbReference type="EMBL" id="GLY64480.1"/>
    </source>
</evidence>
<organism evidence="2 3">
    <name type="scientific">Amycolatopsis taiwanensis</name>
    <dbReference type="NCBI Taxonomy" id="342230"/>
    <lineage>
        <taxon>Bacteria</taxon>
        <taxon>Bacillati</taxon>
        <taxon>Actinomycetota</taxon>
        <taxon>Actinomycetes</taxon>
        <taxon>Pseudonocardiales</taxon>
        <taxon>Pseudonocardiaceae</taxon>
        <taxon>Amycolatopsis</taxon>
    </lineage>
</organism>
<evidence type="ECO:0000313" key="3">
    <source>
        <dbReference type="Proteomes" id="UP001165136"/>
    </source>
</evidence>
<name>A0A9W6QYU9_9PSEU</name>
<feature type="transmembrane region" description="Helical" evidence="1">
    <location>
        <begin position="498"/>
        <end position="518"/>
    </location>
</feature>
<feature type="transmembrane region" description="Helical" evidence="1">
    <location>
        <begin position="361"/>
        <end position="382"/>
    </location>
</feature>
<dbReference type="AlphaFoldDB" id="A0A9W6QYU9"/>
<feature type="transmembrane region" description="Helical" evidence="1">
    <location>
        <begin position="254"/>
        <end position="278"/>
    </location>
</feature>
<dbReference type="InterPro" id="IPR029058">
    <property type="entry name" value="AB_hydrolase_fold"/>
</dbReference>
<gene>
    <name evidence="2" type="ORF">Atai01_10990</name>
</gene>
<dbReference type="EMBL" id="BSTI01000002">
    <property type="protein sequence ID" value="GLY64480.1"/>
    <property type="molecule type" value="Genomic_DNA"/>
</dbReference>
<proteinExistence type="predicted"/>
<feature type="transmembrane region" description="Helical" evidence="1">
    <location>
        <begin position="320"/>
        <end position="340"/>
    </location>
</feature>
<keyword evidence="1" id="KW-0812">Transmembrane</keyword>
<evidence type="ECO:0000256" key="1">
    <source>
        <dbReference type="SAM" id="Phobius"/>
    </source>
</evidence>
<dbReference type="Proteomes" id="UP001165136">
    <property type="component" value="Unassembled WGS sequence"/>
</dbReference>
<keyword evidence="3" id="KW-1185">Reference proteome</keyword>
<feature type="transmembrane region" description="Helical" evidence="1">
    <location>
        <begin position="170"/>
        <end position="189"/>
    </location>
</feature>
<feature type="transmembrane region" description="Helical" evidence="1">
    <location>
        <begin position="223"/>
        <end position="242"/>
    </location>
</feature>
<keyword evidence="1" id="KW-1133">Transmembrane helix</keyword>
<accession>A0A9W6QYU9</accession>
<keyword evidence="1" id="KW-0472">Membrane</keyword>
<feature type="transmembrane region" description="Helical" evidence="1">
    <location>
        <begin position="465"/>
        <end position="486"/>
    </location>
</feature>
<sequence length="769" mass="80783">MPIPGPETRIVELRVPGSGGTGGESLLDAVSTVEVAGDGIGRVVRPSDRLRRPAPGPVLRALGRPVPRTLEGYLWSGMTSGGAAKASWALLFPFSLANVAHWMLPPVPEGSRAATALGGICRGLLRVAGLLLTMLLVSQLAVVALDEFAMQCLAPASGCLTAVPDRLREITPLRMAAGLLPLGVVIFVLHRLSGTDWRVTTNDVTPRGVALPGDALRRTRSSALHGLHTLAALASVALVALGGPTHPPRLLPELVAWVFALALVLAAVVLAGSGVWGLRTSARRIVIAFAALVMVATAGFEPPGPRGSGIADTTVETIGAALLGVCVLFALLLVPAALLARRTWRTLPNRLRPWLGGWAAAPVLALAVLLGAGFGAGLAIGARRALGAEGLRLPAGYTAITTVWGAGLVLAGVVALLAFAIGVPVRRRKRGVPDVVPLLQDNPGDERLAARAWARSAWERRHLHHLALAVVLGMSACAAALPAARFGFHRLPGWLDQLSGVGLFALGAMAAGLLRVVYTAARKPGRNRHLGALADLVCFWPRAAHPTVPPCYALKAVPELTARAKHHLAEPNTRVVLGGHDQGSLLALVATARLLHSPDVDRERVGLLTAGSPLQWGYQRAFPAVLSHQSLTSLYGALEGRWRGLARGTDIFGGGVTTWRQQVVDGKLIGDGYRVNGTTGPLPPARPQPTGALVLGGDHWLPDPIRDTPGLRRWPAGILGHTGYEVDPEWDRAVAMAAGLERPDSPSRALGEQVPLFPDLPRFNINLAR</sequence>
<feature type="transmembrane region" description="Helical" evidence="1">
    <location>
        <begin position="124"/>
        <end position="145"/>
    </location>
</feature>
<feature type="transmembrane region" description="Helical" evidence="1">
    <location>
        <begin position="402"/>
        <end position="423"/>
    </location>
</feature>
<dbReference type="SUPFAM" id="SSF53474">
    <property type="entry name" value="alpha/beta-Hydrolases"/>
    <property type="match status" value="1"/>
</dbReference>